<accession>A0AC34PZZ8</accession>
<name>A0AC34PZZ8_9BILA</name>
<reference evidence="2" key="1">
    <citation type="submission" date="2022-11" db="UniProtKB">
        <authorList>
            <consortium name="WormBaseParasite"/>
        </authorList>
    </citation>
    <scope>IDENTIFICATION</scope>
</reference>
<evidence type="ECO:0000313" key="2">
    <source>
        <dbReference type="WBParaSite" id="JU765_v2.g11526.t1"/>
    </source>
</evidence>
<evidence type="ECO:0000313" key="1">
    <source>
        <dbReference type="Proteomes" id="UP000887576"/>
    </source>
</evidence>
<dbReference type="WBParaSite" id="JU765_v2.g11526.t1">
    <property type="protein sequence ID" value="JU765_v2.g11526.t1"/>
    <property type="gene ID" value="JU765_v2.g11526"/>
</dbReference>
<protein>
    <submittedName>
        <fullName evidence="2">Uncharacterized protein</fullName>
    </submittedName>
</protein>
<dbReference type="Proteomes" id="UP000887576">
    <property type="component" value="Unplaced"/>
</dbReference>
<proteinExistence type="predicted"/>
<organism evidence="1 2">
    <name type="scientific">Panagrolaimus sp. JU765</name>
    <dbReference type="NCBI Taxonomy" id="591449"/>
    <lineage>
        <taxon>Eukaryota</taxon>
        <taxon>Metazoa</taxon>
        <taxon>Ecdysozoa</taxon>
        <taxon>Nematoda</taxon>
        <taxon>Chromadorea</taxon>
        <taxon>Rhabditida</taxon>
        <taxon>Tylenchina</taxon>
        <taxon>Panagrolaimomorpha</taxon>
        <taxon>Panagrolaimoidea</taxon>
        <taxon>Panagrolaimidae</taxon>
        <taxon>Panagrolaimus</taxon>
    </lineage>
</organism>
<sequence>MNEPPKKTLRLSSTSNDEKQVKTKTKCFFERLVPTPRSLIYSTDPSEGLSLNEVYDLLMEQLDKLTKLGRKGGEFIVEQTKERLSQSPVKNKQSPVKLPLKIDDSNVEEQEEGREEVDLTNEPGPSTKNWQIPPDQLEDDQHHDRFSGKLCGYVRNLRSRPMKPKRGFTVLPSPEKKKIAPTQKDITFDEEDDVDIPRPKKLPSDVTILPYDPAEIEVLQSDAQYGANYVVRFFWNILYKVLSKETGVQCDNVVDYWGENLRILYWLITMSGKLSFDQLCIHNF</sequence>